<reference evidence="2 3" key="1">
    <citation type="journal article" date="2019" name="Sci. Rep.">
        <title>Comparative genomics of chytrid fungi reveal insights into the obligate biotrophic and pathogenic lifestyle of Synchytrium endobioticum.</title>
        <authorList>
            <person name="van de Vossenberg B.T.L.H."/>
            <person name="Warris S."/>
            <person name="Nguyen H.D.T."/>
            <person name="van Gent-Pelzer M.P.E."/>
            <person name="Joly D.L."/>
            <person name="van de Geest H.C."/>
            <person name="Bonants P.J.M."/>
            <person name="Smith D.S."/>
            <person name="Levesque C.A."/>
            <person name="van der Lee T.A.J."/>
        </authorList>
    </citation>
    <scope>NUCLEOTIDE SEQUENCE [LARGE SCALE GENOMIC DNA]</scope>
    <source>
        <strain evidence="2 3">JEL517</strain>
    </source>
</reference>
<keyword evidence="1" id="KW-0472">Membrane</keyword>
<name>A0A507CGK7_9FUNG</name>
<proteinExistence type="predicted"/>
<feature type="transmembrane region" description="Helical" evidence="1">
    <location>
        <begin position="112"/>
        <end position="132"/>
    </location>
</feature>
<gene>
    <name evidence="2" type="ORF">SmJEL517_g00797</name>
</gene>
<keyword evidence="1" id="KW-1133">Transmembrane helix</keyword>
<evidence type="ECO:0000313" key="2">
    <source>
        <dbReference type="EMBL" id="TPX37176.1"/>
    </source>
</evidence>
<dbReference type="Proteomes" id="UP000319731">
    <property type="component" value="Unassembled WGS sequence"/>
</dbReference>
<protein>
    <submittedName>
        <fullName evidence="2">Uncharacterized protein</fullName>
    </submittedName>
</protein>
<feature type="transmembrane region" description="Helical" evidence="1">
    <location>
        <begin position="64"/>
        <end position="84"/>
    </location>
</feature>
<keyword evidence="3" id="KW-1185">Reference proteome</keyword>
<keyword evidence="1" id="KW-0812">Transmembrane</keyword>
<dbReference type="OrthoDB" id="10470948at2759"/>
<evidence type="ECO:0000256" key="1">
    <source>
        <dbReference type="SAM" id="Phobius"/>
    </source>
</evidence>
<dbReference type="RefSeq" id="XP_031027246.1">
    <property type="nucleotide sequence ID" value="XM_031166726.1"/>
</dbReference>
<comment type="caution">
    <text evidence="2">The sequence shown here is derived from an EMBL/GenBank/DDBJ whole genome shotgun (WGS) entry which is preliminary data.</text>
</comment>
<evidence type="ECO:0000313" key="3">
    <source>
        <dbReference type="Proteomes" id="UP000319731"/>
    </source>
</evidence>
<dbReference type="GeneID" id="42002023"/>
<accession>A0A507CGK7</accession>
<organism evidence="2 3">
    <name type="scientific">Synchytrium microbalum</name>
    <dbReference type="NCBI Taxonomy" id="1806994"/>
    <lineage>
        <taxon>Eukaryota</taxon>
        <taxon>Fungi</taxon>
        <taxon>Fungi incertae sedis</taxon>
        <taxon>Chytridiomycota</taxon>
        <taxon>Chytridiomycota incertae sedis</taxon>
        <taxon>Chytridiomycetes</taxon>
        <taxon>Synchytriales</taxon>
        <taxon>Synchytriaceae</taxon>
        <taxon>Synchytrium</taxon>
    </lineage>
</organism>
<dbReference type="AlphaFoldDB" id="A0A507CGK7"/>
<dbReference type="EMBL" id="QEAO01000003">
    <property type="protein sequence ID" value="TPX37176.1"/>
    <property type="molecule type" value="Genomic_DNA"/>
</dbReference>
<sequence>MFGITRCTRLRITLSKRHASTSPKPLIISSSSSKTSLKHPTINETVSASTLIYKHPNSKTLKRGYYFGGLWLVFWSVFGVLQGVDYEKRRKEMVGFAISQGLSVEHLRGEKVIPFILSGTMMAVGLMPLLVIHRVNSRTIETISTLPNAHIRITTCNIIFRSTLTKPISHCSTSERAKTGYGENKAQIYIPPKTNFFLLPSKLFKSGYLKFTIQGRVWNTSLKVDRMGTFPRLDWFDDAFYKAGVK</sequence>